<protein>
    <submittedName>
        <fullName evidence="1">Uncharacterized protein</fullName>
    </submittedName>
</protein>
<comment type="caution">
    <text evidence="1">The sequence shown here is derived from an EMBL/GenBank/DDBJ whole genome shotgun (WGS) entry which is preliminary data.</text>
</comment>
<sequence>MTIGHIGTVNRLYSVRLVDEEREYCLGSVYRGFRTARPFGRGMRRIEANFLSLKSQSGLSYKGATPQPSKVSLPTLRAVYLVIPVIMQGAGQI</sequence>
<evidence type="ECO:0000313" key="1">
    <source>
        <dbReference type="EMBL" id="GLX66865.1"/>
    </source>
</evidence>
<reference evidence="1 2" key="1">
    <citation type="submission" date="2023-03" db="EMBL/GenBank/DDBJ databases">
        <title>Draft genome sequence of the bacteria which degrade cell wall of Tricholomamatutake.</title>
        <authorList>
            <person name="Konishi Y."/>
            <person name="Fukuta Y."/>
            <person name="Shirasaka N."/>
        </authorList>
    </citation>
    <scope>NUCLEOTIDE SEQUENCE [LARGE SCALE GENOMIC DNA]</scope>
    <source>
        <strain evidence="2">mu1</strain>
    </source>
</reference>
<keyword evidence="2" id="KW-1185">Reference proteome</keyword>
<name>A0ABQ6G9Z5_9BACL</name>
<proteinExistence type="predicted"/>
<dbReference type="Proteomes" id="UP001157114">
    <property type="component" value="Unassembled WGS sequence"/>
</dbReference>
<organism evidence="1 2">
    <name type="scientific">Paenibacillus glycanilyticus</name>
    <dbReference type="NCBI Taxonomy" id="126569"/>
    <lineage>
        <taxon>Bacteria</taxon>
        <taxon>Bacillati</taxon>
        <taxon>Bacillota</taxon>
        <taxon>Bacilli</taxon>
        <taxon>Bacillales</taxon>
        <taxon>Paenibacillaceae</taxon>
        <taxon>Paenibacillus</taxon>
    </lineage>
</organism>
<gene>
    <name evidence="1" type="ORF">MU1_12090</name>
</gene>
<accession>A0ABQ6G9Z5</accession>
<dbReference type="EMBL" id="BSSQ01000004">
    <property type="protein sequence ID" value="GLX66865.1"/>
    <property type="molecule type" value="Genomic_DNA"/>
</dbReference>
<evidence type="ECO:0000313" key="2">
    <source>
        <dbReference type="Proteomes" id="UP001157114"/>
    </source>
</evidence>